<sequence length="485" mass="55314">MNQGFAARCPFYYRSRGVVLPLLDYLLSKQIDRSPDWLRRVVSSAKLLITYMEVNQSSFSEPEMLFQSFATRLFTGTVDDNGFDPSGLYWMPASTLMANRHINILKGLTDFLADHSHVTHMNPLVTESSHDQRLSYASWYRRNQFDFLGHIKNKTINETAGKARSIRGRRALNRGGDEAVAFPESLFEQFYLKGFGSASDRRCSVRDQLISIMMHGAGLRESQAIHLWVQDVEIDPHDPLKALIRIYHPEEGKALGGWKSVSGKTNRSAYLREVYALPPRNQLRGTRRVGWKTRYVDHRDGYIQLYWFPDDFGRLFLTLWNEHLYYIASVERQHPYAFISYEKRSLGKPYTLNAFNENYAAALARIGLNPAKVEGLSPHGHRHAYGRRLVRANVDSIVIKKALHHSSMESQGVYTTPSIMDVNEALTKATDLLKNTPTKKSTDAQIANGFQEFGLMGGLIWILLHLARRVTQGGVSDANKKRDKI</sequence>
<comment type="caution">
    <text evidence="3">The sequence shown here is derived from an EMBL/GenBank/DDBJ whole genome shotgun (WGS) entry which is preliminary data.</text>
</comment>
<dbReference type="InterPro" id="IPR013762">
    <property type="entry name" value="Integrase-like_cat_sf"/>
</dbReference>
<feature type="domain" description="Tyr recombinase" evidence="2">
    <location>
        <begin position="181"/>
        <end position="431"/>
    </location>
</feature>
<dbReference type="NCBIfam" id="NF040693">
    <property type="entry name" value="recomb_GmtY"/>
    <property type="match status" value="1"/>
</dbReference>
<dbReference type="PROSITE" id="PS51898">
    <property type="entry name" value="TYR_RECOMBINASE"/>
    <property type="match status" value="1"/>
</dbReference>
<dbReference type="Pfam" id="PF00589">
    <property type="entry name" value="Phage_integrase"/>
    <property type="match status" value="1"/>
</dbReference>
<keyword evidence="4" id="KW-1185">Reference proteome</keyword>
<accession>A0ABX4Q2W2</accession>
<dbReference type="Proteomes" id="UP000232455">
    <property type="component" value="Unassembled WGS sequence"/>
</dbReference>
<organism evidence="3 4">
    <name type="scientific">Pseudomonas baetica</name>
    <dbReference type="NCBI Taxonomy" id="674054"/>
    <lineage>
        <taxon>Bacteria</taxon>
        <taxon>Pseudomonadati</taxon>
        <taxon>Pseudomonadota</taxon>
        <taxon>Gammaproteobacteria</taxon>
        <taxon>Pseudomonadales</taxon>
        <taxon>Pseudomonadaceae</taxon>
        <taxon>Pseudomonas</taxon>
    </lineage>
</organism>
<dbReference type="EMBL" id="PHHE01000001">
    <property type="protein sequence ID" value="PKA71119.1"/>
    <property type="molecule type" value="Genomic_DNA"/>
</dbReference>
<evidence type="ECO:0000256" key="1">
    <source>
        <dbReference type="ARBA" id="ARBA00023172"/>
    </source>
</evidence>
<dbReference type="Gene3D" id="1.10.443.10">
    <property type="entry name" value="Intergrase catalytic core"/>
    <property type="match status" value="1"/>
</dbReference>
<dbReference type="CDD" id="cd00397">
    <property type="entry name" value="DNA_BRE_C"/>
    <property type="match status" value="1"/>
</dbReference>
<keyword evidence="1" id="KW-0233">DNA recombination</keyword>
<evidence type="ECO:0000313" key="4">
    <source>
        <dbReference type="Proteomes" id="UP000232455"/>
    </source>
</evidence>
<evidence type="ECO:0000259" key="2">
    <source>
        <dbReference type="PROSITE" id="PS51898"/>
    </source>
</evidence>
<dbReference type="SUPFAM" id="SSF56349">
    <property type="entry name" value="DNA breaking-rejoining enzymes"/>
    <property type="match status" value="1"/>
</dbReference>
<dbReference type="InterPro" id="IPR002104">
    <property type="entry name" value="Integrase_catalytic"/>
</dbReference>
<reference evidence="3 4" key="1">
    <citation type="submission" date="2017-11" db="EMBL/GenBank/DDBJ databases">
        <title>Genome sequencing of a diverse group of Pseudomonas species.</title>
        <authorList>
            <person name="Loper J."/>
        </authorList>
    </citation>
    <scope>NUCLEOTIDE SEQUENCE [LARGE SCALE GENOMIC DNA]</scope>
    <source>
        <strain evidence="3 4">LMG 25716</strain>
    </source>
</reference>
<dbReference type="RefSeq" id="WP_238156306.1">
    <property type="nucleotide sequence ID" value="NZ_PHHE01000001.1"/>
</dbReference>
<proteinExistence type="predicted"/>
<name>A0ABX4Q2W2_9PSED</name>
<evidence type="ECO:0000313" key="3">
    <source>
        <dbReference type="EMBL" id="PKA71119.1"/>
    </source>
</evidence>
<gene>
    <name evidence="3" type="ORF">ATI02_4075</name>
</gene>
<dbReference type="InterPro" id="IPR011010">
    <property type="entry name" value="DNA_brk_join_enz"/>
</dbReference>
<protein>
    <submittedName>
        <fullName evidence="3">Phage integrase family protein</fullName>
    </submittedName>
</protein>